<protein>
    <recommendedName>
        <fullName evidence="11">Tyrosine-specific transport protein</fullName>
    </recommendedName>
</protein>
<dbReference type="PANTHER" id="PTHR32195">
    <property type="entry name" value="OS07G0662800 PROTEIN"/>
    <property type="match status" value="1"/>
</dbReference>
<keyword evidence="10" id="KW-1185">Reference proteome</keyword>
<sequence>SDTPFSFPLPPLLISLSVSSNHQDMEMQLLSSSCARSCWRGKTASLRKSWNHPDGSTGICFRPNINFCVCNSHGSQQKTLSVRSNKNSLNTNNTKEPTIASVDDSVTKKKGTVVGAIALIIGTSIGSGILEIPQKTSPAGFFPSAITIIICWGFLLFEALLLAEINVDMLMKKEKNKTQKEELESISIRTMAQETLGEWGGTLATVNYVFLGYTTMVAYTSKSGQIISHLSNIPSSISGFAFAMLFSILILIGGTRITDQVNQCLTTTMIVLLVAIEVFGVSSGEWLGFEASANWGKVPATIPVIIFTLVYHDLAPAPLLQLFLGGDLARIRLSFTLGSLVPLLVLLVWDALALGLSVHSDQNVDPIELLMRGRWGGLSTMVEAFSLLAVGTSLIGILLGFSQFFLEQLNGMRLSDSAHIQMSEGRNEPSALKDKNWFYILRKWWGKNKFTVTATAMTVAPPLFVSTNVPDVFSAATDVAGGYCMTMLYGVLPPAMAWAMLTRSSDNVGDEVEKIKDGTRFTLSTLKPALIGLGLFAYAFVVEQILQDLSALYL</sequence>
<evidence type="ECO:0000313" key="10">
    <source>
        <dbReference type="Proteomes" id="UP000631114"/>
    </source>
</evidence>
<organism evidence="9 10">
    <name type="scientific">Coptis chinensis</name>
    <dbReference type="NCBI Taxonomy" id="261450"/>
    <lineage>
        <taxon>Eukaryota</taxon>
        <taxon>Viridiplantae</taxon>
        <taxon>Streptophyta</taxon>
        <taxon>Embryophyta</taxon>
        <taxon>Tracheophyta</taxon>
        <taxon>Spermatophyta</taxon>
        <taxon>Magnoliopsida</taxon>
        <taxon>Ranunculales</taxon>
        <taxon>Ranunculaceae</taxon>
        <taxon>Coptidoideae</taxon>
        <taxon>Coptis</taxon>
    </lineage>
</organism>
<keyword evidence="7 8" id="KW-0472">Membrane</keyword>
<feature type="transmembrane region" description="Helical" evidence="8">
    <location>
        <begin position="111"/>
        <end position="130"/>
    </location>
</feature>
<evidence type="ECO:0000256" key="3">
    <source>
        <dbReference type="ARBA" id="ARBA00022475"/>
    </source>
</evidence>
<keyword evidence="4" id="KW-0997">Cell inner membrane</keyword>
<keyword evidence="6 8" id="KW-1133">Transmembrane helix</keyword>
<dbReference type="GO" id="GO:0003333">
    <property type="term" value="P:amino acid transmembrane transport"/>
    <property type="evidence" value="ECO:0007669"/>
    <property type="project" value="InterPro"/>
</dbReference>
<evidence type="ECO:0008006" key="11">
    <source>
        <dbReference type="Google" id="ProtNLM"/>
    </source>
</evidence>
<evidence type="ECO:0000256" key="6">
    <source>
        <dbReference type="ARBA" id="ARBA00022989"/>
    </source>
</evidence>
<dbReference type="EMBL" id="JADFTS010000008">
    <property type="protein sequence ID" value="KAF9594855.1"/>
    <property type="molecule type" value="Genomic_DNA"/>
</dbReference>
<comment type="caution">
    <text evidence="9">The sequence shown here is derived from an EMBL/GenBank/DDBJ whole genome shotgun (WGS) entry which is preliminary data.</text>
</comment>
<dbReference type="GO" id="GO:0005886">
    <property type="term" value="C:plasma membrane"/>
    <property type="evidence" value="ECO:0007669"/>
    <property type="project" value="UniProtKB-SubCell"/>
</dbReference>
<evidence type="ECO:0000256" key="2">
    <source>
        <dbReference type="ARBA" id="ARBA00022448"/>
    </source>
</evidence>
<dbReference type="Pfam" id="PF03222">
    <property type="entry name" value="Trp_Tyr_perm"/>
    <property type="match status" value="2"/>
</dbReference>
<dbReference type="Gene3D" id="1.20.1740.10">
    <property type="entry name" value="Amino acid/polyamine transporter I"/>
    <property type="match status" value="1"/>
</dbReference>
<feature type="transmembrane region" description="Helical" evidence="8">
    <location>
        <begin position="199"/>
        <end position="221"/>
    </location>
</feature>
<accession>A0A835H9F9</accession>
<feature type="transmembrane region" description="Helical" evidence="8">
    <location>
        <begin position="264"/>
        <end position="282"/>
    </location>
</feature>
<feature type="transmembrane region" description="Helical" evidence="8">
    <location>
        <begin position="335"/>
        <end position="358"/>
    </location>
</feature>
<dbReference type="PANTHER" id="PTHR32195:SF24">
    <property type="entry name" value="TRYPTOPHAN OR TYROSINE TRANSPORTER PROTEIN"/>
    <property type="match status" value="1"/>
</dbReference>
<gene>
    <name evidence="9" type="ORF">IFM89_034838</name>
</gene>
<feature type="transmembrane region" description="Helical" evidence="8">
    <location>
        <begin position="142"/>
        <end position="163"/>
    </location>
</feature>
<feature type="transmembrane region" description="Helical" evidence="8">
    <location>
        <begin position="302"/>
        <end position="323"/>
    </location>
</feature>
<keyword evidence="3" id="KW-1003">Cell membrane</keyword>
<dbReference type="InterPro" id="IPR018227">
    <property type="entry name" value="Amino_acid_transport_2"/>
</dbReference>
<evidence type="ECO:0000256" key="5">
    <source>
        <dbReference type="ARBA" id="ARBA00022692"/>
    </source>
</evidence>
<feature type="transmembrane region" description="Helical" evidence="8">
    <location>
        <begin position="233"/>
        <end position="252"/>
    </location>
</feature>
<proteinExistence type="predicted"/>
<feature type="transmembrane region" description="Helical" evidence="8">
    <location>
        <begin position="529"/>
        <end position="546"/>
    </location>
</feature>
<name>A0A835H9F9_9MAGN</name>
<evidence type="ECO:0000256" key="4">
    <source>
        <dbReference type="ARBA" id="ARBA00022519"/>
    </source>
</evidence>
<dbReference type="Proteomes" id="UP000631114">
    <property type="component" value="Unassembled WGS sequence"/>
</dbReference>
<evidence type="ECO:0000256" key="8">
    <source>
        <dbReference type="SAM" id="Phobius"/>
    </source>
</evidence>
<feature type="non-terminal residue" evidence="9">
    <location>
        <position position="554"/>
    </location>
</feature>
<feature type="transmembrane region" description="Helical" evidence="8">
    <location>
        <begin position="378"/>
        <end position="406"/>
    </location>
</feature>
<evidence type="ECO:0000256" key="7">
    <source>
        <dbReference type="ARBA" id="ARBA00023136"/>
    </source>
</evidence>
<evidence type="ECO:0000256" key="1">
    <source>
        <dbReference type="ARBA" id="ARBA00004429"/>
    </source>
</evidence>
<evidence type="ECO:0000313" key="9">
    <source>
        <dbReference type="EMBL" id="KAF9594855.1"/>
    </source>
</evidence>
<dbReference type="OrthoDB" id="2014999at2759"/>
<keyword evidence="2" id="KW-0813">Transport</keyword>
<comment type="subcellular location">
    <subcellularLocation>
        <location evidence="1">Cell inner membrane</location>
        <topology evidence="1">Multi-pass membrane protein</topology>
    </subcellularLocation>
</comment>
<keyword evidence="5 8" id="KW-0812">Transmembrane</keyword>
<dbReference type="AlphaFoldDB" id="A0A835H9F9"/>
<reference evidence="9 10" key="1">
    <citation type="submission" date="2020-10" db="EMBL/GenBank/DDBJ databases">
        <title>The Coptis chinensis genome and diversification of protoberbering-type alkaloids.</title>
        <authorList>
            <person name="Wang B."/>
            <person name="Shu S."/>
            <person name="Song C."/>
            <person name="Liu Y."/>
        </authorList>
    </citation>
    <scope>NUCLEOTIDE SEQUENCE [LARGE SCALE GENOMIC DNA]</scope>
    <source>
        <strain evidence="9">HL-2020</strain>
        <tissue evidence="9">Leaf</tissue>
    </source>
</reference>